<proteinExistence type="predicted"/>
<protein>
    <submittedName>
        <fullName evidence="1">Uncharacterized protein</fullName>
    </submittedName>
</protein>
<reference evidence="1" key="1">
    <citation type="submission" date="2014-09" db="EMBL/GenBank/DDBJ databases">
        <authorList>
            <person name="Magalhaes I.L.F."/>
            <person name="Oliveira U."/>
            <person name="Santos F.R."/>
            <person name="Vidigal T.H.D.A."/>
            <person name="Brescovit A.D."/>
            <person name="Santos A.J."/>
        </authorList>
    </citation>
    <scope>NUCLEOTIDE SEQUENCE</scope>
    <source>
        <tissue evidence="1">Shoot tissue taken approximately 20 cm above the soil surface</tissue>
    </source>
</reference>
<accession>A0A0A9ALB2</accession>
<dbReference type="AlphaFoldDB" id="A0A0A9ALB2"/>
<dbReference type="EMBL" id="GBRH01245944">
    <property type="protein sequence ID" value="JAD51951.1"/>
    <property type="molecule type" value="Transcribed_RNA"/>
</dbReference>
<sequence>MNKNVPRTTEHWFPLNLY</sequence>
<evidence type="ECO:0000313" key="1">
    <source>
        <dbReference type="EMBL" id="JAD51951.1"/>
    </source>
</evidence>
<name>A0A0A9ALB2_ARUDO</name>
<reference evidence="1" key="2">
    <citation type="journal article" date="2015" name="Data Brief">
        <title>Shoot transcriptome of the giant reed, Arundo donax.</title>
        <authorList>
            <person name="Barrero R.A."/>
            <person name="Guerrero F.D."/>
            <person name="Moolhuijzen P."/>
            <person name="Goolsby J.A."/>
            <person name="Tidwell J."/>
            <person name="Bellgard S.E."/>
            <person name="Bellgard M.I."/>
        </authorList>
    </citation>
    <scope>NUCLEOTIDE SEQUENCE</scope>
    <source>
        <tissue evidence="1">Shoot tissue taken approximately 20 cm above the soil surface</tissue>
    </source>
</reference>
<organism evidence="1">
    <name type="scientific">Arundo donax</name>
    <name type="common">Giant reed</name>
    <name type="synonym">Donax arundinaceus</name>
    <dbReference type="NCBI Taxonomy" id="35708"/>
    <lineage>
        <taxon>Eukaryota</taxon>
        <taxon>Viridiplantae</taxon>
        <taxon>Streptophyta</taxon>
        <taxon>Embryophyta</taxon>
        <taxon>Tracheophyta</taxon>
        <taxon>Spermatophyta</taxon>
        <taxon>Magnoliopsida</taxon>
        <taxon>Liliopsida</taxon>
        <taxon>Poales</taxon>
        <taxon>Poaceae</taxon>
        <taxon>PACMAD clade</taxon>
        <taxon>Arundinoideae</taxon>
        <taxon>Arundineae</taxon>
        <taxon>Arundo</taxon>
    </lineage>
</organism>